<evidence type="ECO:0000256" key="1">
    <source>
        <dbReference type="SAM" id="Phobius"/>
    </source>
</evidence>
<evidence type="ECO:0000313" key="2">
    <source>
        <dbReference type="EMBL" id="OCL10575.1"/>
    </source>
</evidence>
<protein>
    <submittedName>
        <fullName evidence="2">Uncharacterized protein</fullName>
    </submittedName>
</protein>
<sequence length="68" mass="7674">MCADNTIAHTYIVMTLHRATGVSAAHWSFIPLFYLQPACHQLLVTLRHLFSGLFVSNGLTFLYLLLSH</sequence>
<keyword evidence="1" id="KW-0812">Transmembrane</keyword>
<dbReference type="Proteomes" id="UP000250140">
    <property type="component" value="Unassembled WGS sequence"/>
</dbReference>
<gene>
    <name evidence="2" type="ORF">AOQ84DRAFT_213581</name>
</gene>
<evidence type="ECO:0000313" key="3">
    <source>
        <dbReference type="Proteomes" id="UP000250140"/>
    </source>
</evidence>
<reference evidence="2 3" key="1">
    <citation type="journal article" date="2016" name="Nat. Commun.">
        <title>Ectomycorrhizal ecology is imprinted in the genome of the dominant symbiotic fungus Cenococcum geophilum.</title>
        <authorList>
            <consortium name="DOE Joint Genome Institute"/>
            <person name="Peter M."/>
            <person name="Kohler A."/>
            <person name="Ohm R.A."/>
            <person name="Kuo A."/>
            <person name="Krutzmann J."/>
            <person name="Morin E."/>
            <person name="Arend M."/>
            <person name="Barry K.W."/>
            <person name="Binder M."/>
            <person name="Choi C."/>
            <person name="Clum A."/>
            <person name="Copeland A."/>
            <person name="Grisel N."/>
            <person name="Haridas S."/>
            <person name="Kipfer T."/>
            <person name="LaButti K."/>
            <person name="Lindquist E."/>
            <person name="Lipzen A."/>
            <person name="Maire R."/>
            <person name="Meier B."/>
            <person name="Mihaltcheva S."/>
            <person name="Molinier V."/>
            <person name="Murat C."/>
            <person name="Poggeler S."/>
            <person name="Quandt C.A."/>
            <person name="Sperisen C."/>
            <person name="Tritt A."/>
            <person name="Tisserant E."/>
            <person name="Crous P.W."/>
            <person name="Henrissat B."/>
            <person name="Nehls U."/>
            <person name="Egli S."/>
            <person name="Spatafora J.W."/>
            <person name="Grigoriev I.V."/>
            <person name="Martin F.M."/>
        </authorList>
    </citation>
    <scope>NUCLEOTIDE SEQUENCE [LARGE SCALE GENOMIC DNA]</scope>
    <source>
        <strain evidence="2 3">CBS 207.34</strain>
    </source>
</reference>
<dbReference type="EMBL" id="KV749220">
    <property type="protein sequence ID" value="OCL10575.1"/>
    <property type="molecule type" value="Genomic_DNA"/>
</dbReference>
<keyword evidence="3" id="KW-1185">Reference proteome</keyword>
<feature type="transmembrane region" description="Helical" evidence="1">
    <location>
        <begin position="49"/>
        <end position="66"/>
    </location>
</feature>
<accession>A0A8E2F589</accession>
<organism evidence="2 3">
    <name type="scientific">Glonium stellatum</name>
    <dbReference type="NCBI Taxonomy" id="574774"/>
    <lineage>
        <taxon>Eukaryota</taxon>
        <taxon>Fungi</taxon>
        <taxon>Dikarya</taxon>
        <taxon>Ascomycota</taxon>
        <taxon>Pezizomycotina</taxon>
        <taxon>Dothideomycetes</taxon>
        <taxon>Pleosporomycetidae</taxon>
        <taxon>Gloniales</taxon>
        <taxon>Gloniaceae</taxon>
        <taxon>Glonium</taxon>
    </lineage>
</organism>
<proteinExistence type="predicted"/>
<keyword evidence="1" id="KW-1133">Transmembrane helix</keyword>
<name>A0A8E2F589_9PEZI</name>
<dbReference type="AlphaFoldDB" id="A0A8E2F589"/>
<keyword evidence="1" id="KW-0472">Membrane</keyword>